<dbReference type="SMART" id="SM00100">
    <property type="entry name" value="cNMP"/>
    <property type="match status" value="1"/>
</dbReference>
<dbReference type="PRINTS" id="PR00034">
    <property type="entry name" value="HTHCRP"/>
</dbReference>
<gene>
    <name evidence="6" type="ORF">NYP16_05520</name>
</gene>
<dbReference type="PROSITE" id="PS51063">
    <property type="entry name" value="HTH_CRP_2"/>
    <property type="match status" value="1"/>
</dbReference>
<reference evidence="6" key="2">
    <citation type="journal article" date="2023" name="Syst. Appl. Microbiol.">
        <title>Govania unica gen. nov., sp. nov., a rare biosphere bacterium that represents a novel family in the class Alphaproteobacteria.</title>
        <authorList>
            <person name="Vandamme P."/>
            <person name="Peeters C."/>
            <person name="Hettiarachchi A."/>
            <person name="Cnockaert M."/>
            <person name="Carlier A."/>
        </authorList>
    </citation>
    <scope>NUCLEOTIDE SEQUENCE</scope>
    <source>
        <strain evidence="6">LMG 31809</strain>
    </source>
</reference>
<dbReference type="InterPro" id="IPR018490">
    <property type="entry name" value="cNMP-bd_dom_sf"/>
</dbReference>
<dbReference type="InterPro" id="IPR050397">
    <property type="entry name" value="Env_Response_Regulators"/>
</dbReference>
<dbReference type="Proteomes" id="UP001141619">
    <property type="component" value="Unassembled WGS sequence"/>
</dbReference>
<dbReference type="InterPro" id="IPR036388">
    <property type="entry name" value="WH-like_DNA-bd_sf"/>
</dbReference>
<evidence type="ECO:0000313" key="7">
    <source>
        <dbReference type="Proteomes" id="UP001141619"/>
    </source>
</evidence>
<dbReference type="GO" id="GO:0003700">
    <property type="term" value="F:DNA-binding transcription factor activity"/>
    <property type="evidence" value="ECO:0007669"/>
    <property type="project" value="InterPro"/>
</dbReference>
<evidence type="ECO:0000313" key="6">
    <source>
        <dbReference type="EMBL" id="MDA5193413.1"/>
    </source>
</evidence>
<dbReference type="InterPro" id="IPR036390">
    <property type="entry name" value="WH_DNA-bd_sf"/>
</dbReference>
<dbReference type="Pfam" id="PF00027">
    <property type="entry name" value="cNMP_binding"/>
    <property type="match status" value="1"/>
</dbReference>
<feature type="domain" description="HTH crp-type" evidence="5">
    <location>
        <begin position="160"/>
        <end position="228"/>
    </location>
</feature>
<comment type="caution">
    <text evidence="6">The sequence shown here is derived from an EMBL/GenBank/DDBJ whole genome shotgun (WGS) entry which is preliminary data.</text>
</comment>
<name>A0A9X3Z6V9_9PROT</name>
<dbReference type="RefSeq" id="WP_274943116.1">
    <property type="nucleotide sequence ID" value="NZ_JANWOI010000002.1"/>
</dbReference>
<evidence type="ECO:0000259" key="5">
    <source>
        <dbReference type="PROSITE" id="PS51063"/>
    </source>
</evidence>
<dbReference type="PROSITE" id="PS50042">
    <property type="entry name" value="CNMP_BINDING_3"/>
    <property type="match status" value="1"/>
</dbReference>
<dbReference type="Gene3D" id="1.10.10.10">
    <property type="entry name" value="Winged helix-like DNA-binding domain superfamily/Winged helix DNA-binding domain"/>
    <property type="match status" value="1"/>
</dbReference>
<evidence type="ECO:0000256" key="2">
    <source>
        <dbReference type="ARBA" id="ARBA00023125"/>
    </source>
</evidence>
<dbReference type="GO" id="GO:0003677">
    <property type="term" value="F:DNA binding"/>
    <property type="evidence" value="ECO:0007669"/>
    <property type="project" value="UniProtKB-KW"/>
</dbReference>
<keyword evidence="7" id="KW-1185">Reference proteome</keyword>
<keyword evidence="2" id="KW-0238">DNA-binding</keyword>
<dbReference type="CDD" id="cd00038">
    <property type="entry name" value="CAP_ED"/>
    <property type="match status" value="1"/>
</dbReference>
<evidence type="ECO:0000256" key="3">
    <source>
        <dbReference type="ARBA" id="ARBA00023163"/>
    </source>
</evidence>
<dbReference type="SUPFAM" id="SSF46785">
    <property type="entry name" value="Winged helix' DNA-binding domain"/>
    <property type="match status" value="1"/>
</dbReference>
<dbReference type="AlphaFoldDB" id="A0A9X3Z6V9"/>
<protein>
    <submittedName>
        <fullName evidence="6">Helix-turn-helix domain-containing protein</fullName>
    </submittedName>
</protein>
<dbReference type="Gene3D" id="2.60.120.10">
    <property type="entry name" value="Jelly Rolls"/>
    <property type="match status" value="1"/>
</dbReference>
<accession>A0A9X3Z6V9</accession>
<dbReference type="PANTHER" id="PTHR24567:SF75">
    <property type="entry name" value="FUMARATE AND NITRATE REDUCTION REGULATORY PROTEIN"/>
    <property type="match status" value="1"/>
</dbReference>
<reference evidence="6" key="1">
    <citation type="submission" date="2022-08" db="EMBL/GenBank/DDBJ databases">
        <authorList>
            <person name="Vandamme P."/>
            <person name="Hettiarachchi A."/>
            <person name="Peeters C."/>
            <person name="Cnockaert M."/>
            <person name="Carlier A."/>
        </authorList>
    </citation>
    <scope>NUCLEOTIDE SEQUENCE</scope>
    <source>
        <strain evidence="6">LMG 31809</strain>
    </source>
</reference>
<dbReference type="GO" id="GO:0005829">
    <property type="term" value="C:cytosol"/>
    <property type="evidence" value="ECO:0007669"/>
    <property type="project" value="TreeGrafter"/>
</dbReference>
<dbReference type="InterPro" id="IPR018335">
    <property type="entry name" value="Tscrpt_reg_HTH_Crp-type_CS"/>
</dbReference>
<dbReference type="CDD" id="cd00092">
    <property type="entry name" value="HTH_CRP"/>
    <property type="match status" value="1"/>
</dbReference>
<proteinExistence type="predicted"/>
<dbReference type="InterPro" id="IPR014710">
    <property type="entry name" value="RmlC-like_jellyroll"/>
</dbReference>
<organism evidence="6 7">
    <name type="scientific">Govanella unica</name>
    <dbReference type="NCBI Taxonomy" id="2975056"/>
    <lineage>
        <taxon>Bacteria</taxon>
        <taxon>Pseudomonadati</taxon>
        <taxon>Pseudomonadota</taxon>
        <taxon>Alphaproteobacteria</taxon>
        <taxon>Emcibacterales</taxon>
        <taxon>Govanellaceae</taxon>
        <taxon>Govanella</taxon>
    </lineage>
</organism>
<evidence type="ECO:0000259" key="4">
    <source>
        <dbReference type="PROSITE" id="PS50042"/>
    </source>
</evidence>
<dbReference type="EMBL" id="JANWOI010000002">
    <property type="protein sequence ID" value="MDA5193413.1"/>
    <property type="molecule type" value="Genomic_DNA"/>
</dbReference>
<dbReference type="InterPro" id="IPR012318">
    <property type="entry name" value="HTH_CRP"/>
</dbReference>
<dbReference type="PANTHER" id="PTHR24567">
    <property type="entry name" value="CRP FAMILY TRANSCRIPTIONAL REGULATORY PROTEIN"/>
    <property type="match status" value="1"/>
</dbReference>
<sequence>MDNSTVCHNQISQPPPRLCINCDVREQSVCGVLSERELEIFASATHNKRHQTGETVVSQGDPAVFFYNLVTGALRLVKLMPNGRRQIIGFLYPGDFLGLATRDTYPYAAEALGDTVLCQFEKRSFTAFLEQSPEMRAELLERANSELTLAQDQMLLLGRKTPSERLATFLLRLPEKDDGSIQLVMTRQDIADYLGLTIETVSRTFSRFKAEGLLSLPSRATVMILTRPQLQAMVDES</sequence>
<feature type="domain" description="Cyclic nucleotide-binding" evidence="4">
    <location>
        <begin position="29"/>
        <end position="98"/>
    </location>
</feature>
<dbReference type="PROSITE" id="PS00042">
    <property type="entry name" value="HTH_CRP_1"/>
    <property type="match status" value="1"/>
</dbReference>
<dbReference type="SUPFAM" id="SSF51206">
    <property type="entry name" value="cAMP-binding domain-like"/>
    <property type="match status" value="1"/>
</dbReference>
<dbReference type="Pfam" id="PF13545">
    <property type="entry name" value="HTH_Crp_2"/>
    <property type="match status" value="1"/>
</dbReference>
<keyword evidence="1" id="KW-0805">Transcription regulation</keyword>
<evidence type="ECO:0000256" key="1">
    <source>
        <dbReference type="ARBA" id="ARBA00023015"/>
    </source>
</evidence>
<keyword evidence="3" id="KW-0804">Transcription</keyword>
<dbReference type="SMART" id="SM00419">
    <property type="entry name" value="HTH_CRP"/>
    <property type="match status" value="1"/>
</dbReference>
<dbReference type="InterPro" id="IPR000595">
    <property type="entry name" value="cNMP-bd_dom"/>
</dbReference>